<sequence>MKIGTLGAGTVAQAIARHAVAHGHQAVLSNSRGPASLAGLADELGPLAHVGTPQEAAAAELVVLAVGWPQIPDAIAGLPPFDGRIVIDATNQFASPPPHTKIADLGELTGSEHVASLLPGARVVKAFNTLYGQYIAADPRHQAGRQVLFLAGDDADAKTTVKDSPPPSASPPSTSAPCARADASCSSEAHSPASTPSNRTEPGPRPFLALLLIHPSVQGSCS</sequence>
<evidence type="ECO:0000256" key="1">
    <source>
        <dbReference type="ARBA" id="ARBA00023002"/>
    </source>
</evidence>
<evidence type="ECO:0000259" key="3">
    <source>
        <dbReference type="Pfam" id="PF03807"/>
    </source>
</evidence>
<evidence type="ECO:0000313" key="5">
    <source>
        <dbReference type="Proteomes" id="UP000217446"/>
    </source>
</evidence>
<proteinExistence type="predicted"/>
<dbReference type="Gene3D" id="3.40.50.720">
    <property type="entry name" value="NAD(P)-binding Rossmann-like Domain"/>
    <property type="match status" value="1"/>
</dbReference>
<keyword evidence="1" id="KW-0560">Oxidoreductase</keyword>
<dbReference type="InterPro" id="IPR036291">
    <property type="entry name" value="NAD(P)-bd_dom_sf"/>
</dbReference>
<gene>
    <name evidence="4" type="ORF">SO3561_10546</name>
</gene>
<keyword evidence="5" id="KW-1185">Reference proteome</keyword>
<evidence type="ECO:0000313" key="4">
    <source>
        <dbReference type="EMBL" id="GAX58971.1"/>
    </source>
</evidence>
<dbReference type="EMBL" id="BDQI01000076">
    <property type="protein sequence ID" value="GAX58971.1"/>
    <property type="molecule type" value="Genomic_DNA"/>
</dbReference>
<dbReference type="Pfam" id="PF03807">
    <property type="entry name" value="F420_oxidored"/>
    <property type="match status" value="1"/>
</dbReference>
<dbReference type="AlphaFoldDB" id="A0A286PHE2"/>
<name>A0A286PHE2_STROL</name>
<dbReference type="PANTHER" id="PTHR14239">
    <property type="entry name" value="DUDULIN-RELATED"/>
    <property type="match status" value="1"/>
</dbReference>
<dbReference type="InterPro" id="IPR051267">
    <property type="entry name" value="STEAP_metalloreductase"/>
</dbReference>
<organism evidence="4 5">
    <name type="scientific">Streptomyces olivochromogenes</name>
    <dbReference type="NCBI Taxonomy" id="1963"/>
    <lineage>
        <taxon>Bacteria</taxon>
        <taxon>Bacillati</taxon>
        <taxon>Actinomycetota</taxon>
        <taxon>Actinomycetes</taxon>
        <taxon>Kitasatosporales</taxon>
        <taxon>Streptomycetaceae</taxon>
        <taxon>Streptomyces</taxon>
    </lineage>
</organism>
<dbReference type="RefSeq" id="WP_341866179.1">
    <property type="nucleotide sequence ID" value="NZ_BDQI01000076.1"/>
</dbReference>
<dbReference type="GO" id="GO:0016491">
    <property type="term" value="F:oxidoreductase activity"/>
    <property type="evidence" value="ECO:0007669"/>
    <property type="project" value="UniProtKB-KW"/>
</dbReference>
<accession>A0A286PHE2</accession>
<dbReference type="SUPFAM" id="SSF51735">
    <property type="entry name" value="NAD(P)-binding Rossmann-fold domains"/>
    <property type="match status" value="1"/>
</dbReference>
<reference evidence="5" key="1">
    <citation type="submission" date="2017-05" db="EMBL/GenBank/DDBJ databases">
        <title>Streptomyces olivochromogenes NBRC 3561 whole genome shotgun sequence.</title>
        <authorList>
            <person name="Dohra H."/>
            <person name="Kodani S."/>
        </authorList>
    </citation>
    <scope>NUCLEOTIDE SEQUENCE [LARGE SCALE GENOMIC DNA]</scope>
    <source>
        <strain evidence="5">NBRC 3561</strain>
    </source>
</reference>
<dbReference type="InterPro" id="IPR028939">
    <property type="entry name" value="P5C_Rdtase_cat_N"/>
</dbReference>
<evidence type="ECO:0000256" key="2">
    <source>
        <dbReference type="SAM" id="MobiDB-lite"/>
    </source>
</evidence>
<dbReference type="Proteomes" id="UP000217446">
    <property type="component" value="Unassembled WGS sequence"/>
</dbReference>
<comment type="caution">
    <text evidence="4">The sequence shown here is derived from an EMBL/GenBank/DDBJ whole genome shotgun (WGS) entry which is preliminary data.</text>
</comment>
<feature type="region of interest" description="Disordered" evidence="2">
    <location>
        <begin position="157"/>
        <end position="207"/>
    </location>
</feature>
<protein>
    <submittedName>
        <fullName evidence="4">NADP oxidoreductase</fullName>
    </submittedName>
</protein>
<feature type="compositionally biased region" description="Polar residues" evidence="2">
    <location>
        <begin position="184"/>
        <end position="200"/>
    </location>
</feature>
<feature type="domain" description="Pyrroline-5-carboxylate reductase catalytic N-terminal" evidence="3">
    <location>
        <begin position="2"/>
        <end position="91"/>
    </location>
</feature>
<dbReference type="PANTHER" id="PTHR14239:SF10">
    <property type="entry name" value="REDUCTASE"/>
    <property type="match status" value="1"/>
</dbReference>